<dbReference type="SUPFAM" id="SSF56219">
    <property type="entry name" value="DNase I-like"/>
    <property type="match status" value="1"/>
</dbReference>
<dbReference type="InterPro" id="IPR005135">
    <property type="entry name" value="Endo/exonuclease/phosphatase"/>
</dbReference>
<feature type="domain" description="Endonuclease/exonuclease/phosphatase" evidence="2">
    <location>
        <begin position="144"/>
        <end position="254"/>
    </location>
</feature>
<gene>
    <name evidence="3" type="ORF">ElyMa_000728500</name>
</gene>
<keyword evidence="3" id="KW-0695">RNA-directed DNA polymerase</keyword>
<feature type="region of interest" description="Disordered" evidence="1">
    <location>
        <begin position="1"/>
        <end position="38"/>
    </location>
</feature>
<reference evidence="3 4" key="1">
    <citation type="journal article" date="2021" name="Elife">
        <title>Chloroplast acquisition without the gene transfer in kleptoplastic sea slugs, Plakobranchus ocellatus.</title>
        <authorList>
            <person name="Maeda T."/>
            <person name="Takahashi S."/>
            <person name="Yoshida T."/>
            <person name="Shimamura S."/>
            <person name="Takaki Y."/>
            <person name="Nagai Y."/>
            <person name="Toyoda A."/>
            <person name="Suzuki Y."/>
            <person name="Arimoto A."/>
            <person name="Ishii H."/>
            <person name="Satoh N."/>
            <person name="Nishiyama T."/>
            <person name="Hasebe M."/>
            <person name="Maruyama T."/>
            <person name="Minagawa J."/>
            <person name="Obokata J."/>
            <person name="Shigenobu S."/>
        </authorList>
    </citation>
    <scope>NUCLEOTIDE SEQUENCE [LARGE SCALE GENOMIC DNA]</scope>
</reference>
<evidence type="ECO:0000313" key="3">
    <source>
        <dbReference type="EMBL" id="GFR86741.1"/>
    </source>
</evidence>
<dbReference type="GO" id="GO:0003964">
    <property type="term" value="F:RNA-directed DNA polymerase activity"/>
    <property type="evidence" value="ECO:0007669"/>
    <property type="project" value="UniProtKB-KW"/>
</dbReference>
<keyword evidence="3" id="KW-0548">Nucleotidyltransferase</keyword>
<dbReference type="Proteomes" id="UP000762676">
    <property type="component" value="Unassembled WGS sequence"/>
</dbReference>
<feature type="compositionally biased region" description="Polar residues" evidence="1">
    <location>
        <begin position="29"/>
        <end position="38"/>
    </location>
</feature>
<dbReference type="InterPro" id="IPR036691">
    <property type="entry name" value="Endo/exonu/phosph_ase_sf"/>
</dbReference>
<dbReference type="PANTHER" id="PTHR36688">
    <property type="entry name" value="ENDO/EXONUCLEASE/PHOSPHATASE DOMAIN-CONTAINING PROTEIN"/>
    <property type="match status" value="1"/>
</dbReference>
<comment type="caution">
    <text evidence="3">The sequence shown here is derived from an EMBL/GenBank/DDBJ whole genome shotgun (WGS) entry which is preliminary data.</text>
</comment>
<accession>A0AAV4GN99</accession>
<keyword evidence="4" id="KW-1185">Reference proteome</keyword>
<proteinExistence type="predicted"/>
<keyword evidence="3" id="KW-0808">Transferase</keyword>
<evidence type="ECO:0000313" key="4">
    <source>
        <dbReference type="Proteomes" id="UP000762676"/>
    </source>
</evidence>
<dbReference type="InterPro" id="IPR052560">
    <property type="entry name" value="RdDP_mobile_element"/>
</dbReference>
<dbReference type="Pfam" id="PF14529">
    <property type="entry name" value="Exo_endo_phos_2"/>
    <property type="match status" value="1"/>
</dbReference>
<organism evidence="3 4">
    <name type="scientific">Elysia marginata</name>
    <dbReference type="NCBI Taxonomy" id="1093978"/>
    <lineage>
        <taxon>Eukaryota</taxon>
        <taxon>Metazoa</taxon>
        <taxon>Spiralia</taxon>
        <taxon>Lophotrochozoa</taxon>
        <taxon>Mollusca</taxon>
        <taxon>Gastropoda</taxon>
        <taxon>Heterobranchia</taxon>
        <taxon>Euthyneura</taxon>
        <taxon>Panpulmonata</taxon>
        <taxon>Sacoglossa</taxon>
        <taxon>Placobranchoidea</taxon>
        <taxon>Plakobranchidae</taxon>
        <taxon>Elysia</taxon>
    </lineage>
</organism>
<evidence type="ECO:0000256" key="1">
    <source>
        <dbReference type="SAM" id="MobiDB-lite"/>
    </source>
</evidence>
<protein>
    <submittedName>
        <fullName evidence="3">RNA-directed DNA polymerase from mobile element jockey</fullName>
    </submittedName>
</protein>
<evidence type="ECO:0000259" key="2">
    <source>
        <dbReference type="Pfam" id="PF14529"/>
    </source>
</evidence>
<dbReference type="EMBL" id="BMAT01001486">
    <property type="protein sequence ID" value="GFR86741.1"/>
    <property type="molecule type" value="Genomic_DNA"/>
</dbReference>
<dbReference type="Gene3D" id="3.60.10.10">
    <property type="entry name" value="Endonuclease/exonuclease/phosphatase"/>
    <property type="match status" value="1"/>
</dbReference>
<dbReference type="AlphaFoldDB" id="A0AAV4GN99"/>
<sequence length="328" mass="36593">MMDYSRLGASTVDPQADEVPDSLPRKSPPQATGGNNNERNTILTILHWNAEGISRKKLALANRLKKEDIDVACIQESHLTPHPKHGRRFTMKGYHTFKQDRQDGPKGGAITLVKNDITASEIKVNTGDRAEMIGTELHFKDKNITIYNCYCPPGKEHSLHAMNIGDQCIVVGDFNSHSPSWGYENQDARGEEVEDWQTNMSLLLLNSPEDPPTFYSRSWMTTSTPDLAFATEDIALKTTRQVMGQLGGSDHKPVLLRVEMNTARNATSTLPRWNYKKANWDHFTALTDELAVSINARSKNTNRGAKAITEAIIKSAKKAIPRGARKKL</sequence>
<dbReference type="PANTHER" id="PTHR36688:SF2">
    <property type="entry name" value="ENDONUCLEASE_EXONUCLEASE_PHOSPHATASE DOMAIN-CONTAINING PROTEIN"/>
    <property type="match status" value="1"/>
</dbReference>
<name>A0AAV4GN99_9GAST</name>